<feature type="compositionally biased region" description="Low complexity" evidence="1">
    <location>
        <begin position="430"/>
        <end position="446"/>
    </location>
</feature>
<proteinExistence type="predicted"/>
<feature type="compositionally biased region" description="Acidic residues" evidence="1">
    <location>
        <begin position="543"/>
        <end position="552"/>
    </location>
</feature>
<name>A0A4U6XF20_9PEZI</name>
<feature type="compositionally biased region" description="Gly residues" evidence="1">
    <location>
        <begin position="394"/>
        <end position="415"/>
    </location>
</feature>
<evidence type="ECO:0000256" key="1">
    <source>
        <dbReference type="SAM" id="MobiDB-lite"/>
    </source>
</evidence>
<organism evidence="2 3">
    <name type="scientific">Colletotrichum tanaceti</name>
    <dbReference type="NCBI Taxonomy" id="1306861"/>
    <lineage>
        <taxon>Eukaryota</taxon>
        <taxon>Fungi</taxon>
        <taxon>Dikarya</taxon>
        <taxon>Ascomycota</taxon>
        <taxon>Pezizomycotina</taxon>
        <taxon>Sordariomycetes</taxon>
        <taxon>Hypocreomycetidae</taxon>
        <taxon>Glomerellales</taxon>
        <taxon>Glomerellaceae</taxon>
        <taxon>Colletotrichum</taxon>
        <taxon>Colletotrichum destructivum species complex</taxon>
    </lineage>
</organism>
<dbReference type="Proteomes" id="UP000310108">
    <property type="component" value="Unassembled WGS sequence"/>
</dbReference>
<keyword evidence="3" id="KW-1185">Reference proteome</keyword>
<feature type="compositionally biased region" description="Basic and acidic residues" evidence="1">
    <location>
        <begin position="600"/>
        <end position="612"/>
    </location>
</feature>
<gene>
    <name evidence="2" type="ORF">CTA1_13432</name>
</gene>
<sequence>MSLTALDDRVRRRRLAVALALGVEDGALDGGGDVDVEEGPVHALHGGELAVAAAHDLRRAVRVFVVVAAAAALVRRDDVVLLLVAAAGRRDVRLVARARVDGREAVDGLPAAQVVLVLGRGEAEAGGGEGAARPAVVDVGEVPLHHLGLGVVVQLVAHIDEALDRRDVDVVDGRAVEDDGPDDGAAVVHVDLGTSARAGLLVPVEDRPAGVLLDVLDEAVHVVGLVGVVEALAEAVDKDARVGALDVDVGVRAVVLGVRDVGLARGDLDGLAVVVEGDALAGRVLGSAVDADAAEEVALGLGEAHEEEGERGAHGQVDAVLDVGEDGEQDAGEEDEDLEGRHLPELVDDLGGRDEVADGVDDEAGEGGHGDVEEDGGQGVEGQQDDDGGEDAGEGGADAGLGLDGGAGEGSGGRVGAEEGAEEVGEADGDQLLGGVDDVVVDAAEGLGDGDVLDDEDDDGDGQVRGEGGEQLGVDVGGAGVLEAAGDLAEDPELCLFGVPVDVAVDEPADEDVEQDDEGHAEGGHEEPELLAVRLAVGHDAAEEADGVEQEEGGQAHGGVDAGGGQGLEHVDDDPVGRVAGVDALQAEQGGDLAGGDADGGARHEGGDGHEGDELDDPAEADEADEEQHGARDDGQGLGDLRPAVLRVRVLHAQHDVADELRHDGDGADGDVLGRRKGPVEDEADEGGV</sequence>
<feature type="compositionally biased region" description="Acidic residues" evidence="1">
    <location>
        <begin position="613"/>
        <end position="626"/>
    </location>
</feature>
<reference evidence="2 3" key="1">
    <citation type="journal article" date="2019" name="PLoS ONE">
        <title>Comparative genome analysis indicates high evolutionary potential of pathogenicity genes in Colletotrichum tanaceti.</title>
        <authorList>
            <person name="Lelwala R.V."/>
            <person name="Korhonen P.K."/>
            <person name="Young N.D."/>
            <person name="Scott J.B."/>
            <person name="Ades P.A."/>
            <person name="Gasser R.B."/>
            <person name="Taylor P.W.J."/>
        </authorList>
    </citation>
    <scope>NUCLEOTIDE SEQUENCE [LARGE SCALE GENOMIC DNA]</scope>
    <source>
        <strain evidence="2">BRIP57314</strain>
    </source>
</reference>
<evidence type="ECO:0000313" key="3">
    <source>
        <dbReference type="Proteomes" id="UP000310108"/>
    </source>
</evidence>
<feature type="compositionally biased region" description="Gly residues" evidence="1">
    <location>
        <begin position="555"/>
        <end position="567"/>
    </location>
</feature>
<comment type="caution">
    <text evidence="2">The sequence shown here is derived from an EMBL/GenBank/DDBJ whole genome shotgun (WGS) entry which is preliminary data.</text>
</comment>
<feature type="region of interest" description="Disordered" evidence="1">
    <location>
        <begin position="327"/>
        <end position="475"/>
    </location>
</feature>
<dbReference type="EMBL" id="PJEX01000232">
    <property type="protein sequence ID" value="TKW52537.1"/>
    <property type="molecule type" value="Genomic_DNA"/>
</dbReference>
<feature type="compositionally biased region" description="Acidic residues" evidence="1">
    <location>
        <begin position="383"/>
        <end position="393"/>
    </location>
</feature>
<dbReference type="STRING" id="1306861.A0A4U6XF20"/>
<feature type="compositionally biased region" description="Acidic residues" evidence="1">
    <location>
        <begin position="327"/>
        <end position="338"/>
    </location>
</feature>
<accession>A0A4U6XF20</accession>
<dbReference type="AlphaFoldDB" id="A0A4U6XF20"/>
<protein>
    <submittedName>
        <fullName evidence="2">Uncharacterized protein</fullName>
    </submittedName>
</protein>
<feature type="compositionally biased region" description="Basic and acidic residues" evidence="1">
    <location>
        <begin position="655"/>
        <end position="680"/>
    </location>
</feature>
<feature type="region of interest" description="Disordered" evidence="1">
    <location>
        <begin position="543"/>
        <end position="640"/>
    </location>
</feature>
<feature type="compositionally biased region" description="Basic and acidic residues" evidence="1">
    <location>
        <begin position="339"/>
        <end position="356"/>
    </location>
</feature>
<feature type="compositionally biased region" description="Acidic residues" evidence="1">
    <location>
        <begin position="419"/>
        <end position="429"/>
    </location>
</feature>
<evidence type="ECO:0000313" key="2">
    <source>
        <dbReference type="EMBL" id="TKW52537.1"/>
    </source>
</evidence>
<feature type="region of interest" description="Disordered" evidence="1">
    <location>
        <begin position="655"/>
        <end position="689"/>
    </location>
</feature>
<feature type="compositionally biased region" description="Acidic residues" evidence="1">
    <location>
        <begin position="451"/>
        <end position="461"/>
    </location>
</feature>